<dbReference type="Gene3D" id="3.90.1200.10">
    <property type="match status" value="1"/>
</dbReference>
<dbReference type="SUPFAM" id="SSF56112">
    <property type="entry name" value="Protein kinase-like (PK-like)"/>
    <property type="match status" value="1"/>
</dbReference>
<dbReference type="InterPro" id="IPR051678">
    <property type="entry name" value="AGP_Transferase"/>
</dbReference>
<dbReference type="OrthoDB" id="5210591at2759"/>
<gene>
    <name evidence="1" type="ORF">FKW77_004400</name>
</gene>
<dbReference type="AlphaFoldDB" id="A0A517L782"/>
<keyword evidence="2" id="KW-1185">Reference proteome</keyword>
<evidence type="ECO:0000313" key="1">
    <source>
        <dbReference type="EMBL" id="QDS71483.1"/>
    </source>
</evidence>
<evidence type="ECO:0008006" key="3">
    <source>
        <dbReference type="Google" id="ProtNLM"/>
    </source>
</evidence>
<dbReference type="PANTHER" id="PTHR21310:SF59">
    <property type="entry name" value="AMINOGLYCOSIDE PHOSPHOTRANSFERASE DOMAIN-CONTAINING PROTEIN"/>
    <property type="match status" value="1"/>
</dbReference>
<accession>A0A517L782</accession>
<dbReference type="EMBL" id="CP042190">
    <property type="protein sequence ID" value="QDS71483.1"/>
    <property type="molecule type" value="Genomic_DNA"/>
</dbReference>
<dbReference type="PANTHER" id="PTHR21310">
    <property type="entry name" value="AMINOGLYCOSIDE PHOSPHOTRANSFERASE-RELATED-RELATED"/>
    <property type="match status" value="1"/>
</dbReference>
<dbReference type="Proteomes" id="UP000316270">
    <property type="component" value="Chromosome 6"/>
</dbReference>
<proteinExistence type="predicted"/>
<protein>
    <recommendedName>
        <fullName evidence="3">Aminoglycoside phosphotransferase domain-containing protein</fullName>
    </recommendedName>
</protein>
<dbReference type="InterPro" id="IPR011009">
    <property type="entry name" value="Kinase-like_dom_sf"/>
</dbReference>
<evidence type="ECO:0000313" key="2">
    <source>
        <dbReference type="Proteomes" id="UP000316270"/>
    </source>
</evidence>
<sequence length="361" mass="40472">MSLLLHPAAPLMSKMELLPPDVITYALDTVSHGQPLIQTSTASSPNSPEFYVFQKLLRHLYRSPDLSLRNVYRLRGHLHRLYILQRTDGAQLVLKCAPSREMRLLRHEERGLETEAKMLHMIRTKTQVPVPQRVSCDLSTTNSLGTAYLLRTHVHGTSLADLSSYLTRKESAAIDQSLGSHLRALSQIQLESFGMAHRVAAGRGHATWGEAFGSLLEAILRDCEDALISLPYEVIRYYGGKHKHYLDEIKEPRMIPLDVGGAQSVLLDDRSKQIVGLLGFSNIAWGDPMLAGVFASPSEAFWEGFGGRPTNDAGYRARRLLYYTYRSVVTLATHYYRPQQNTGESDARRVMTWAITQLGAI</sequence>
<reference evidence="1 2" key="1">
    <citation type="submission" date="2019-07" db="EMBL/GenBank/DDBJ databases">
        <title>Finished genome of Venturia effusa.</title>
        <authorList>
            <person name="Young C.A."/>
            <person name="Cox M.P."/>
            <person name="Ganley A.R.D."/>
            <person name="David W.J."/>
        </authorList>
    </citation>
    <scope>NUCLEOTIDE SEQUENCE [LARGE SCALE GENOMIC DNA]</scope>
    <source>
        <strain evidence="2">albino</strain>
    </source>
</reference>
<name>A0A517L782_9PEZI</name>
<organism evidence="1 2">
    <name type="scientific">Venturia effusa</name>
    <dbReference type="NCBI Taxonomy" id="50376"/>
    <lineage>
        <taxon>Eukaryota</taxon>
        <taxon>Fungi</taxon>
        <taxon>Dikarya</taxon>
        <taxon>Ascomycota</taxon>
        <taxon>Pezizomycotina</taxon>
        <taxon>Dothideomycetes</taxon>
        <taxon>Pleosporomycetidae</taxon>
        <taxon>Venturiales</taxon>
        <taxon>Venturiaceae</taxon>
        <taxon>Venturia</taxon>
    </lineage>
</organism>
<dbReference type="Gene3D" id="3.30.200.150">
    <property type="match status" value="1"/>
</dbReference>